<keyword evidence="2" id="KW-1185">Reference proteome</keyword>
<gene>
    <name evidence="1" type="ORF">PsorP6_004944</name>
</gene>
<dbReference type="EMBL" id="CM047583">
    <property type="protein sequence ID" value="KAI9914176.1"/>
    <property type="molecule type" value="Genomic_DNA"/>
</dbReference>
<protein>
    <submittedName>
        <fullName evidence="1">Uncharacterized protein</fullName>
    </submittedName>
</protein>
<reference evidence="1 2" key="1">
    <citation type="journal article" date="2022" name="bioRxiv">
        <title>The genome of the oomycete Peronosclerospora sorghi, a cosmopolitan pathogen of maize and sorghum, is inflated with dispersed pseudogenes.</title>
        <authorList>
            <person name="Fletcher K."/>
            <person name="Martin F."/>
            <person name="Isakeit T."/>
            <person name="Cavanaugh K."/>
            <person name="Magill C."/>
            <person name="Michelmore R."/>
        </authorList>
    </citation>
    <scope>NUCLEOTIDE SEQUENCE [LARGE SCALE GENOMIC DNA]</scope>
    <source>
        <strain evidence="1">P6</strain>
    </source>
</reference>
<dbReference type="Proteomes" id="UP001163321">
    <property type="component" value="Chromosome 4"/>
</dbReference>
<evidence type="ECO:0000313" key="1">
    <source>
        <dbReference type="EMBL" id="KAI9914176.1"/>
    </source>
</evidence>
<name>A0ACC0W823_9STRA</name>
<evidence type="ECO:0000313" key="2">
    <source>
        <dbReference type="Proteomes" id="UP001163321"/>
    </source>
</evidence>
<accession>A0ACC0W823</accession>
<sequence length="439" mass="49031">MFRRFMSHSAIGAASKHVLHIHIPHCSLNTIMSLGTRHSWASGYSTRFKAASCVRWLSSSDALHDSFATLSEVAKRELALIHDVVSTSQMQHELANLRHAATDPKLWDDATHAASVVQRLGALESRETRAHELRGELHDTMELYGLAVEDKEECMQHECMRTMHALLAKAQQLRAELLLSHESDGRSCFLEIQAGAGGTDSCDWTAILARMYARWSETRGFQVQYVDETSGGDAGFRAVMLRIDGAYAYGWTKSEAGVHRLVRISPFDSAGRRHTSFAQVRVYPIAAEGQHLNGKLDVSSKELRIDTFRSSGPGGQHVNSTDSAIRITHVPTGIVVQSQSDRSQHRNKAVALAMLRAKLYQRQLDQEAQARQAVTATLGENAWGYQIRSYIMHPYQLVKDHRTNYSQGNTARVLDGDIDPFIEKMLLHQVIPIECFSSL</sequence>
<proteinExistence type="predicted"/>
<comment type="caution">
    <text evidence="1">The sequence shown here is derived from an EMBL/GenBank/DDBJ whole genome shotgun (WGS) entry which is preliminary data.</text>
</comment>
<organism evidence="1 2">
    <name type="scientific">Peronosclerospora sorghi</name>
    <dbReference type="NCBI Taxonomy" id="230839"/>
    <lineage>
        <taxon>Eukaryota</taxon>
        <taxon>Sar</taxon>
        <taxon>Stramenopiles</taxon>
        <taxon>Oomycota</taxon>
        <taxon>Peronosporomycetes</taxon>
        <taxon>Peronosporales</taxon>
        <taxon>Peronosporaceae</taxon>
        <taxon>Peronosclerospora</taxon>
    </lineage>
</organism>